<comment type="caution">
    <text evidence="2">The sequence shown here is derived from an EMBL/GenBank/DDBJ whole genome shotgun (WGS) entry which is preliminary data.</text>
</comment>
<feature type="signal peptide" evidence="1">
    <location>
        <begin position="1"/>
        <end position="23"/>
    </location>
</feature>
<reference evidence="3" key="1">
    <citation type="journal article" date="2019" name="Int. J. Syst. Evol. Microbiol.">
        <title>The Global Catalogue of Microorganisms (GCM) 10K type strain sequencing project: providing services to taxonomists for standard genome sequencing and annotation.</title>
        <authorList>
            <consortium name="The Broad Institute Genomics Platform"/>
            <consortium name="The Broad Institute Genome Sequencing Center for Infectious Disease"/>
            <person name="Wu L."/>
            <person name="Ma J."/>
        </authorList>
    </citation>
    <scope>NUCLEOTIDE SEQUENCE [LARGE SCALE GENOMIC DNA]</scope>
    <source>
        <strain evidence="3">KCTC 52141</strain>
    </source>
</reference>
<dbReference type="Proteomes" id="UP001595548">
    <property type="component" value="Unassembled WGS sequence"/>
</dbReference>
<dbReference type="RefSeq" id="WP_382417870.1">
    <property type="nucleotide sequence ID" value="NZ_AP031500.1"/>
</dbReference>
<feature type="chain" id="PRO_5047381097" evidence="1">
    <location>
        <begin position="24"/>
        <end position="166"/>
    </location>
</feature>
<proteinExistence type="predicted"/>
<gene>
    <name evidence="2" type="ORF">ACFOEB_15325</name>
</gene>
<keyword evidence="3" id="KW-1185">Reference proteome</keyword>
<protein>
    <submittedName>
        <fullName evidence="2">Uncharacterized protein</fullName>
    </submittedName>
</protein>
<evidence type="ECO:0000256" key="1">
    <source>
        <dbReference type="SAM" id="SignalP"/>
    </source>
</evidence>
<keyword evidence="1" id="KW-0732">Signal</keyword>
<evidence type="ECO:0000313" key="3">
    <source>
        <dbReference type="Proteomes" id="UP001595548"/>
    </source>
</evidence>
<evidence type="ECO:0000313" key="2">
    <source>
        <dbReference type="EMBL" id="MFC3156582.1"/>
    </source>
</evidence>
<sequence length="166" mass="19128">MKWIKILRSAVFMLLVVASYAKAEDALSLKLLERWAATNVELKPLGEQVKDFQNTEALKNYSEDPFEILTLSDAKQDELINAALKERGIYDDVQAVMDEYGWDNYGEFSRVHMRFSGLYMYKMQQDRGGQAYAPILEKLQLTQEDLDFLEAHWEQMQAAMTQVGSS</sequence>
<organism evidence="2 3">
    <name type="scientific">Gilvimarinus japonicus</name>
    <dbReference type="NCBI Taxonomy" id="1796469"/>
    <lineage>
        <taxon>Bacteria</taxon>
        <taxon>Pseudomonadati</taxon>
        <taxon>Pseudomonadota</taxon>
        <taxon>Gammaproteobacteria</taxon>
        <taxon>Cellvibrionales</taxon>
        <taxon>Cellvibrionaceae</taxon>
        <taxon>Gilvimarinus</taxon>
    </lineage>
</organism>
<accession>A0ABV7HYT2</accession>
<name>A0ABV7HYT2_9GAMM</name>
<dbReference type="EMBL" id="JBHRTL010000031">
    <property type="protein sequence ID" value="MFC3156582.1"/>
    <property type="molecule type" value="Genomic_DNA"/>
</dbReference>